<reference evidence="2" key="1">
    <citation type="submission" date="2014-05" db="EMBL/GenBank/DDBJ databases">
        <authorList>
            <person name="Chronopoulou M."/>
        </authorList>
    </citation>
    <scope>NUCLEOTIDE SEQUENCE</scope>
    <source>
        <tissue evidence="2">Whole organism</tissue>
    </source>
</reference>
<keyword evidence="1" id="KW-1133">Transmembrane helix</keyword>
<name>A0A0K2U953_LEPSM</name>
<keyword evidence="1" id="KW-0472">Membrane</keyword>
<protein>
    <submittedName>
        <fullName evidence="2">Uncharacterized protein</fullName>
    </submittedName>
</protein>
<keyword evidence="1" id="KW-0812">Transmembrane</keyword>
<organism evidence="2">
    <name type="scientific">Lepeophtheirus salmonis</name>
    <name type="common">Salmon louse</name>
    <name type="synonym">Caligus salmonis</name>
    <dbReference type="NCBI Taxonomy" id="72036"/>
    <lineage>
        <taxon>Eukaryota</taxon>
        <taxon>Metazoa</taxon>
        <taxon>Ecdysozoa</taxon>
        <taxon>Arthropoda</taxon>
        <taxon>Crustacea</taxon>
        <taxon>Multicrustacea</taxon>
        <taxon>Hexanauplia</taxon>
        <taxon>Copepoda</taxon>
        <taxon>Siphonostomatoida</taxon>
        <taxon>Caligidae</taxon>
        <taxon>Lepeophtheirus</taxon>
    </lineage>
</organism>
<dbReference type="EMBL" id="HACA01017398">
    <property type="protein sequence ID" value="CDW34759.1"/>
    <property type="molecule type" value="Transcribed_RNA"/>
</dbReference>
<feature type="transmembrane region" description="Helical" evidence="1">
    <location>
        <begin position="20"/>
        <end position="38"/>
    </location>
</feature>
<dbReference type="AlphaFoldDB" id="A0A0K2U953"/>
<evidence type="ECO:0000256" key="1">
    <source>
        <dbReference type="SAM" id="Phobius"/>
    </source>
</evidence>
<proteinExistence type="predicted"/>
<sequence>MTIIFVNFYLTKVFIMLFKLYYFINQITFTLTLVLITVPSPSSVPRPVTLHCSTEHSQSELSWWLNGETIIPQKLFRSLAPGPKKETLLFNSGSQVIYLENVPIPILQRDPEQLY</sequence>
<accession>A0A0K2U953</accession>
<evidence type="ECO:0000313" key="2">
    <source>
        <dbReference type="EMBL" id="CDW34759.1"/>
    </source>
</evidence>